<evidence type="ECO:0000256" key="3">
    <source>
        <dbReference type="ARBA" id="ARBA00023015"/>
    </source>
</evidence>
<dbReference type="PANTHER" id="PTHR45714">
    <property type="entry name" value="HOMEOBOX-LEUCINE ZIPPER PROTEIN HAT14"/>
    <property type="match status" value="1"/>
</dbReference>
<evidence type="ECO:0000256" key="1">
    <source>
        <dbReference type="ARBA" id="ARBA00004123"/>
    </source>
</evidence>
<dbReference type="SUPFAM" id="SSF46689">
    <property type="entry name" value="Homeodomain-like"/>
    <property type="match status" value="1"/>
</dbReference>
<dbReference type="SMART" id="SM00389">
    <property type="entry name" value="HOX"/>
    <property type="match status" value="1"/>
</dbReference>
<organism evidence="12 13">
    <name type="scientific">Cuscuta epithymum</name>
    <dbReference type="NCBI Taxonomy" id="186058"/>
    <lineage>
        <taxon>Eukaryota</taxon>
        <taxon>Viridiplantae</taxon>
        <taxon>Streptophyta</taxon>
        <taxon>Embryophyta</taxon>
        <taxon>Tracheophyta</taxon>
        <taxon>Spermatophyta</taxon>
        <taxon>Magnoliopsida</taxon>
        <taxon>eudicotyledons</taxon>
        <taxon>Gunneridae</taxon>
        <taxon>Pentapetalae</taxon>
        <taxon>asterids</taxon>
        <taxon>lamiids</taxon>
        <taxon>Solanales</taxon>
        <taxon>Convolvulaceae</taxon>
        <taxon>Cuscuteae</taxon>
        <taxon>Cuscuta</taxon>
        <taxon>Cuscuta subgen. Cuscuta</taxon>
    </lineage>
</organism>
<dbReference type="InterPro" id="IPR003106">
    <property type="entry name" value="Leu_zip_homeo"/>
</dbReference>
<evidence type="ECO:0000256" key="6">
    <source>
        <dbReference type="ARBA" id="ARBA00023163"/>
    </source>
</evidence>
<evidence type="ECO:0000256" key="4">
    <source>
        <dbReference type="ARBA" id="ARBA00023125"/>
    </source>
</evidence>
<dbReference type="SMART" id="SM00340">
    <property type="entry name" value="HALZ"/>
    <property type="match status" value="1"/>
</dbReference>
<keyword evidence="6" id="KW-0804">Transcription</keyword>
<dbReference type="InterPro" id="IPR009057">
    <property type="entry name" value="Homeodomain-like_sf"/>
</dbReference>
<feature type="DNA-binding region" description="Homeobox" evidence="8">
    <location>
        <begin position="69"/>
        <end position="128"/>
    </location>
</feature>
<dbReference type="InterPro" id="IPR017970">
    <property type="entry name" value="Homeobox_CS"/>
</dbReference>
<comment type="subcellular location">
    <subcellularLocation>
        <location evidence="1 8 9">Nucleus</location>
    </subcellularLocation>
</comment>
<dbReference type="GO" id="GO:0005634">
    <property type="term" value="C:nucleus"/>
    <property type="evidence" value="ECO:0007669"/>
    <property type="project" value="UniProtKB-SubCell"/>
</dbReference>
<keyword evidence="4 8" id="KW-0238">DNA-binding</keyword>
<accession>A0AAV0DT61</accession>
<evidence type="ECO:0000313" key="12">
    <source>
        <dbReference type="EMBL" id="CAH9108671.1"/>
    </source>
</evidence>
<dbReference type="GO" id="GO:0000981">
    <property type="term" value="F:DNA-binding transcription factor activity, RNA polymerase II-specific"/>
    <property type="evidence" value="ECO:0007669"/>
    <property type="project" value="InterPro"/>
</dbReference>
<evidence type="ECO:0000256" key="7">
    <source>
        <dbReference type="ARBA" id="ARBA00023242"/>
    </source>
</evidence>
<dbReference type="EMBL" id="CAMAPF010000148">
    <property type="protein sequence ID" value="CAH9108671.1"/>
    <property type="molecule type" value="Genomic_DNA"/>
</dbReference>
<dbReference type="InterPro" id="IPR001356">
    <property type="entry name" value="HD"/>
</dbReference>
<evidence type="ECO:0000313" key="13">
    <source>
        <dbReference type="Proteomes" id="UP001152523"/>
    </source>
</evidence>
<dbReference type="PROSITE" id="PS00027">
    <property type="entry name" value="HOMEOBOX_1"/>
    <property type="match status" value="1"/>
</dbReference>
<evidence type="ECO:0000256" key="9">
    <source>
        <dbReference type="RuleBase" id="RU000682"/>
    </source>
</evidence>
<keyword evidence="5 8" id="KW-0371">Homeobox</keyword>
<dbReference type="CDD" id="cd00086">
    <property type="entry name" value="homeodomain"/>
    <property type="match status" value="1"/>
</dbReference>
<comment type="caution">
    <text evidence="12">The sequence shown here is derived from an EMBL/GenBank/DDBJ whole genome shotgun (WGS) entry which is preliminary data.</text>
</comment>
<evidence type="ECO:0000259" key="11">
    <source>
        <dbReference type="PROSITE" id="PS50071"/>
    </source>
</evidence>
<name>A0AAV0DT61_9ASTE</name>
<dbReference type="PANTHER" id="PTHR45714:SF72">
    <property type="entry name" value="HOMEOBOX-LEUCINE ZIPPER PROTEIN HOX26-RELATED"/>
    <property type="match status" value="1"/>
</dbReference>
<dbReference type="InterPro" id="IPR050762">
    <property type="entry name" value="HD-ZIP_Homeobox_LZ_Class_II"/>
</dbReference>
<evidence type="ECO:0000256" key="2">
    <source>
        <dbReference type="ARBA" id="ARBA00006074"/>
    </source>
</evidence>
<gene>
    <name evidence="12" type="ORF">CEPIT_LOCUS18434</name>
</gene>
<evidence type="ECO:0000256" key="10">
    <source>
        <dbReference type="SAM" id="Coils"/>
    </source>
</evidence>
<keyword evidence="3" id="KW-0805">Transcription regulation</keyword>
<dbReference type="Pfam" id="PF02183">
    <property type="entry name" value="HALZ"/>
    <property type="match status" value="1"/>
</dbReference>
<dbReference type="Gene3D" id="1.10.10.60">
    <property type="entry name" value="Homeodomain-like"/>
    <property type="match status" value="1"/>
</dbReference>
<sequence>MEEDDKVLDLGLGLGLGHFNLKEEKLPTQTSIGISLDLSLPIQPNDQTGEIIETSKPCEMDEEECENSCGRKKLRLNKEQSAILEECFKHHTTLTMGRKHELAAKLNLRPRQVEVWFQNRRARTKLKQTEVDCKLLKKYCENLNDENIRLRRELNELRTSCKFEQLLSPFADKLPKAKKTIVTCPSCEKMTRGIKCDSSDKHNKSELKDTLLELKNSP</sequence>
<dbReference type="Pfam" id="PF00046">
    <property type="entry name" value="Homeodomain"/>
    <property type="match status" value="1"/>
</dbReference>
<evidence type="ECO:0000256" key="8">
    <source>
        <dbReference type="PROSITE-ProRule" id="PRU00108"/>
    </source>
</evidence>
<keyword evidence="10" id="KW-0175">Coiled coil</keyword>
<feature type="coiled-coil region" evidence="10">
    <location>
        <begin position="126"/>
        <end position="160"/>
    </location>
</feature>
<keyword evidence="13" id="KW-1185">Reference proteome</keyword>
<dbReference type="GO" id="GO:0043565">
    <property type="term" value="F:sequence-specific DNA binding"/>
    <property type="evidence" value="ECO:0007669"/>
    <property type="project" value="InterPro"/>
</dbReference>
<evidence type="ECO:0000256" key="5">
    <source>
        <dbReference type="ARBA" id="ARBA00023155"/>
    </source>
</evidence>
<comment type="similarity">
    <text evidence="2">Belongs to the HD-ZIP homeobox family. Class II subfamily.</text>
</comment>
<proteinExistence type="inferred from homology"/>
<protein>
    <recommendedName>
        <fullName evidence="11">Homeobox domain-containing protein</fullName>
    </recommendedName>
</protein>
<dbReference type="AlphaFoldDB" id="A0AAV0DT61"/>
<feature type="domain" description="Homeobox" evidence="11">
    <location>
        <begin position="67"/>
        <end position="127"/>
    </location>
</feature>
<dbReference type="PROSITE" id="PS50071">
    <property type="entry name" value="HOMEOBOX_2"/>
    <property type="match status" value="1"/>
</dbReference>
<reference evidence="12" key="1">
    <citation type="submission" date="2022-07" db="EMBL/GenBank/DDBJ databases">
        <authorList>
            <person name="Macas J."/>
            <person name="Novak P."/>
            <person name="Neumann P."/>
        </authorList>
    </citation>
    <scope>NUCLEOTIDE SEQUENCE</scope>
</reference>
<keyword evidence="7 8" id="KW-0539">Nucleus</keyword>
<dbReference type="Proteomes" id="UP001152523">
    <property type="component" value="Unassembled WGS sequence"/>
</dbReference>